<feature type="domain" description="HNH nuclease" evidence="1">
    <location>
        <begin position="96"/>
        <end position="138"/>
    </location>
</feature>
<dbReference type="InterPro" id="IPR044925">
    <property type="entry name" value="His-Me_finger_sf"/>
</dbReference>
<dbReference type="Pfam" id="PF13392">
    <property type="entry name" value="HNH_3"/>
    <property type="match status" value="1"/>
</dbReference>
<organism evidence="2">
    <name type="scientific">marine sediment metagenome</name>
    <dbReference type="NCBI Taxonomy" id="412755"/>
    <lineage>
        <taxon>unclassified sequences</taxon>
        <taxon>metagenomes</taxon>
        <taxon>ecological metagenomes</taxon>
    </lineage>
</organism>
<name>A0A0F9KAZ5_9ZZZZ</name>
<gene>
    <name evidence="2" type="ORF">LCGC14_1725410</name>
</gene>
<accession>A0A0F9KAZ5</accession>
<evidence type="ECO:0000259" key="1">
    <source>
        <dbReference type="Pfam" id="PF13392"/>
    </source>
</evidence>
<dbReference type="Gene3D" id="3.90.75.20">
    <property type="match status" value="1"/>
</dbReference>
<proteinExistence type="predicted"/>
<dbReference type="SUPFAM" id="SSF54060">
    <property type="entry name" value="His-Me finger endonucleases"/>
    <property type="match status" value="1"/>
</dbReference>
<dbReference type="EMBL" id="LAZR01015584">
    <property type="protein sequence ID" value="KKM08288.1"/>
    <property type="molecule type" value="Genomic_DNA"/>
</dbReference>
<sequence length="165" mass="19223">MPELGDKISQRTLLGYGTDLYEWVSCEDCGLKRWARRRKGATAKVCGSCNMKRNRCPQKVARMGVRTSDGYIRIHKSLVEEWLWPMALSIGNIPEHRIVMARALGRCLRRWEIVHHKNGIKDDNRLSNLELMRASDHKAITILENRIACLERENEELKKRVRVEI</sequence>
<evidence type="ECO:0000313" key="2">
    <source>
        <dbReference type="EMBL" id="KKM08288.1"/>
    </source>
</evidence>
<dbReference type="AlphaFoldDB" id="A0A0F9KAZ5"/>
<comment type="caution">
    <text evidence="2">The sequence shown here is derived from an EMBL/GenBank/DDBJ whole genome shotgun (WGS) entry which is preliminary data.</text>
</comment>
<protein>
    <recommendedName>
        <fullName evidence="1">HNH nuclease domain-containing protein</fullName>
    </recommendedName>
</protein>
<dbReference type="InterPro" id="IPR003615">
    <property type="entry name" value="HNH_nuc"/>
</dbReference>
<reference evidence="2" key="1">
    <citation type="journal article" date="2015" name="Nature">
        <title>Complex archaea that bridge the gap between prokaryotes and eukaryotes.</title>
        <authorList>
            <person name="Spang A."/>
            <person name="Saw J.H."/>
            <person name="Jorgensen S.L."/>
            <person name="Zaremba-Niedzwiedzka K."/>
            <person name="Martijn J."/>
            <person name="Lind A.E."/>
            <person name="van Eijk R."/>
            <person name="Schleper C."/>
            <person name="Guy L."/>
            <person name="Ettema T.J."/>
        </authorList>
    </citation>
    <scope>NUCLEOTIDE SEQUENCE</scope>
</reference>